<reference evidence="3 4" key="1">
    <citation type="submission" date="2020-08" db="EMBL/GenBank/DDBJ databases">
        <title>Genomic Encyclopedia of Type Strains, Phase IV (KMG-IV): sequencing the most valuable type-strain genomes for metagenomic binning, comparative biology and taxonomic classification.</title>
        <authorList>
            <person name="Goeker M."/>
        </authorList>
    </citation>
    <scope>NUCLEOTIDE SEQUENCE [LARGE SCALE GENOMIC DNA]</scope>
    <source>
        <strain evidence="3 4">DSM 45385</strain>
    </source>
</reference>
<proteinExistence type="predicted"/>
<feature type="transmembrane region" description="Helical" evidence="2">
    <location>
        <begin position="41"/>
        <end position="66"/>
    </location>
</feature>
<organism evidence="3 4">
    <name type="scientific">Nonomuraea endophytica</name>
    <dbReference type="NCBI Taxonomy" id="714136"/>
    <lineage>
        <taxon>Bacteria</taxon>
        <taxon>Bacillati</taxon>
        <taxon>Actinomycetota</taxon>
        <taxon>Actinomycetes</taxon>
        <taxon>Streptosporangiales</taxon>
        <taxon>Streptosporangiaceae</taxon>
        <taxon>Nonomuraea</taxon>
    </lineage>
</organism>
<dbReference type="Proteomes" id="UP000568380">
    <property type="component" value="Unassembled WGS sequence"/>
</dbReference>
<feature type="compositionally biased region" description="Pro residues" evidence="1">
    <location>
        <begin position="14"/>
        <end position="31"/>
    </location>
</feature>
<name>A0A7W8ADN1_9ACTN</name>
<keyword evidence="2" id="KW-1133">Transmembrane helix</keyword>
<protein>
    <submittedName>
        <fullName evidence="3">Cytochrome c biogenesis protein CcdA</fullName>
    </submittedName>
</protein>
<dbReference type="EMBL" id="JACHIN010000016">
    <property type="protein sequence ID" value="MBB5083151.1"/>
    <property type="molecule type" value="Genomic_DNA"/>
</dbReference>
<feature type="compositionally biased region" description="Low complexity" evidence="1">
    <location>
        <begin position="1"/>
        <end position="13"/>
    </location>
</feature>
<feature type="transmembrane region" description="Helical" evidence="2">
    <location>
        <begin position="86"/>
        <end position="112"/>
    </location>
</feature>
<keyword evidence="4" id="KW-1185">Reference proteome</keyword>
<comment type="caution">
    <text evidence="3">The sequence shown here is derived from an EMBL/GenBank/DDBJ whole genome shotgun (WGS) entry which is preliminary data.</text>
</comment>
<keyword evidence="2" id="KW-0812">Transmembrane</keyword>
<sequence length="116" mass="12205">MSDPYQPYGAPYGEQPPPGYGYGPGYPPPHQPRNDGLRTSAIVALVLNLIAIVTCCNFVAIAGAIMAGLGLGKVDTEPENARSKLVWAWVLFGAGFLVTIGGFLFLGFAGYLDDNG</sequence>
<evidence type="ECO:0000313" key="4">
    <source>
        <dbReference type="Proteomes" id="UP000568380"/>
    </source>
</evidence>
<gene>
    <name evidence="3" type="ORF">HNR40_008654</name>
</gene>
<accession>A0A7W8ADN1</accession>
<evidence type="ECO:0000313" key="3">
    <source>
        <dbReference type="EMBL" id="MBB5083151.1"/>
    </source>
</evidence>
<keyword evidence="2" id="KW-0472">Membrane</keyword>
<feature type="region of interest" description="Disordered" evidence="1">
    <location>
        <begin position="1"/>
        <end position="33"/>
    </location>
</feature>
<evidence type="ECO:0000256" key="1">
    <source>
        <dbReference type="SAM" id="MobiDB-lite"/>
    </source>
</evidence>
<dbReference type="RefSeq" id="WP_184971996.1">
    <property type="nucleotide sequence ID" value="NZ_JACHIN010000016.1"/>
</dbReference>
<evidence type="ECO:0000256" key="2">
    <source>
        <dbReference type="SAM" id="Phobius"/>
    </source>
</evidence>
<dbReference type="AlphaFoldDB" id="A0A7W8ADN1"/>